<name>A0A0F9MGV9_9ZZZZ</name>
<accession>A0A0F9MGV9</accession>
<organism evidence="1">
    <name type="scientific">marine sediment metagenome</name>
    <dbReference type="NCBI Taxonomy" id="412755"/>
    <lineage>
        <taxon>unclassified sequences</taxon>
        <taxon>metagenomes</taxon>
        <taxon>ecological metagenomes</taxon>
    </lineage>
</organism>
<evidence type="ECO:0000313" key="1">
    <source>
        <dbReference type="EMBL" id="KKM75885.1"/>
    </source>
</evidence>
<comment type="caution">
    <text evidence="1">The sequence shown here is derived from an EMBL/GenBank/DDBJ whole genome shotgun (WGS) entry which is preliminary data.</text>
</comment>
<protein>
    <submittedName>
        <fullName evidence="1">Uncharacterized protein</fullName>
    </submittedName>
</protein>
<sequence length="25" mass="2912">MTTRYQEKHYEDVAQILAAAVEESE</sequence>
<gene>
    <name evidence="1" type="ORF">LCGC14_1385640</name>
</gene>
<feature type="non-terminal residue" evidence="1">
    <location>
        <position position="25"/>
    </location>
</feature>
<dbReference type="EMBL" id="LAZR01008898">
    <property type="protein sequence ID" value="KKM75885.1"/>
    <property type="molecule type" value="Genomic_DNA"/>
</dbReference>
<dbReference type="AlphaFoldDB" id="A0A0F9MGV9"/>
<proteinExistence type="predicted"/>
<reference evidence="1" key="1">
    <citation type="journal article" date="2015" name="Nature">
        <title>Complex archaea that bridge the gap between prokaryotes and eukaryotes.</title>
        <authorList>
            <person name="Spang A."/>
            <person name="Saw J.H."/>
            <person name="Jorgensen S.L."/>
            <person name="Zaremba-Niedzwiedzka K."/>
            <person name="Martijn J."/>
            <person name="Lind A.E."/>
            <person name="van Eijk R."/>
            <person name="Schleper C."/>
            <person name="Guy L."/>
            <person name="Ettema T.J."/>
        </authorList>
    </citation>
    <scope>NUCLEOTIDE SEQUENCE</scope>
</reference>